<dbReference type="InterPro" id="IPR012931">
    <property type="entry name" value="TraG_N_Proteobacteria"/>
</dbReference>
<evidence type="ECO:0000259" key="2">
    <source>
        <dbReference type="Pfam" id="PF07916"/>
    </source>
</evidence>
<comment type="caution">
    <text evidence="3">The sequence shown here is derived from an EMBL/GenBank/DDBJ whole genome shotgun (WGS) entry which is preliminary data.</text>
</comment>
<accession>A0A3M6CG13</accession>
<keyword evidence="1" id="KW-0472">Membrane</keyword>
<evidence type="ECO:0000256" key="1">
    <source>
        <dbReference type="SAM" id="Phobius"/>
    </source>
</evidence>
<proteinExistence type="predicted"/>
<feature type="domain" description="TraG N-terminal Proteobacteria" evidence="2">
    <location>
        <begin position="83"/>
        <end position="566"/>
    </location>
</feature>
<reference evidence="3 4" key="1">
    <citation type="submission" date="2018-08" db="EMBL/GenBank/DDBJ databases">
        <title>Recombination of ecologically and evolutionarily significant loci maintains genetic cohesion in the Pseudomonas syringae species complex.</title>
        <authorList>
            <person name="Dillon M."/>
            <person name="Thakur S."/>
            <person name="Almeida R.N.D."/>
            <person name="Weir B.S."/>
            <person name="Guttman D.S."/>
        </authorList>
    </citation>
    <scope>NUCLEOTIDE SEQUENCE [LARGE SCALE GENOMIC DNA]</scope>
    <source>
        <strain evidence="3 4">ICMP 3263</strain>
    </source>
</reference>
<gene>
    <name evidence="3" type="ORF">ALP10_05481</name>
</gene>
<dbReference type="Proteomes" id="UP000279173">
    <property type="component" value="Unassembled WGS sequence"/>
</dbReference>
<organism evidence="3 4">
    <name type="scientific">Pseudomonas syringae pv. helianthi</name>
    <dbReference type="NCBI Taxonomy" id="251654"/>
    <lineage>
        <taxon>Bacteria</taxon>
        <taxon>Pseudomonadati</taxon>
        <taxon>Pseudomonadota</taxon>
        <taxon>Gammaproteobacteria</taxon>
        <taxon>Pseudomonadales</taxon>
        <taxon>Pseudomonadaceae</taxon>
        <taxon>Pseudomonas</taxon>
    </lineage>
</organism>
<keyword evidence="1" id="KW-0812">Transmembrane</keyword>
<dbReference type="Pfam" id="PF07916">
    <property type="entry name" value="TraG_N"/>
    <property type="match status" value="1"/>
</dbReference>
<feature type="transmembrane region" description="Helical" evidence="1">
    <location>
        <begin position="436"/>
        <end position="459"/>
    </location>
</feature>
<sequence>MAKSALQLHAGLAAVALCGDRARLVQAQAHPQTASIRHKSISLGSSTLRSHGHLHRSPFRASTRRHCSGSRTAMILHTNDYLEYYLTLVGWLINGGIWNMIEDSGLFAAPFAAIVISEWLRARGEGADEGNKGVLSLARVENRFYTAILVIILACMPLVNVSIDTIQFDRSRSEQCQYSIPNPTDTGWETSFSTLNGKSATVPVWWLFVHAMSKAATAASVAAIPCGVDLQQVRMDVNKARINDPLLAQEVADFTNDCYARARAKLFMTQPTLSNDQLNDVNWIGSHFFLQTSGYYSDGFSGFRSHTPRTKWPYDATRDAGLPQTTGGGGFPTCTQWWSDGSVGLRARLLEQVSPDLLSKLAQWAKFMTQTEVSDSVIRDLVSPRKQQLTQGQVYSDYGGQVGGSVLNDFTRLAATAGQAAGSLVMYPAMDSVRQAAPMVMAFLKMALIICIPFVLVIGAFDLKVVMTVTFAAFALIFVDFWFQLARWVDSTILDALYGNGIGSNVPHTNFDPVFGASNAQGDLLLDFVMGAMFIVLPSFWIVALGWSGAKLGSLMSGLATGTSAAQDAGGKGGQLAMSVAKGKI</sequence>
<protein>
    <recommendedName>
        <fullName evidence="2">TraG N-terminal Proteobacteria domain-containing protein</fullName>
    </recommendedName>
</protein>
<keyword evidence="1" id="KW-1133">Transmembrane helix</keyword>
<feature type="transmembrane region" description="Helical" evidence="1">
    <location>
        <begin position="465"/>
        <end position="483"/>
    </location>
</feature>
<dbReference type="EMBL" id="RBUT01000190">
    <property type="protein sequence ID" value="RMV42306.1"/>
    <property type="molecule type" value="Genomic_DNA"/>
</dbReference>
<name>A0A3M6CG13_9PSED</name>
<evidence type="ECO:0000313" key="3">
    <source>
        <dbReference type="EMBL" id="RMV42306.1"/>
    </source>
</evidence>
<feature type="transmembrane region" description="Helical" evidence="1">
    <location>
        <begin position="524"/>
        <end position="547"/>
    </location>
</feature>
<evidence type="ECO:0000313" key="4">
    <source>
        <dbReference type="Proteomes" id="UP000279173"/>
    </source>
</evidence>
<dbReference type="AlphaFoldDB" id="A0A3M6CG13"/>